<evidence type="ECO:0000256" key="8">
    <source>
        <dbReference type="SAM" id="Phobius"/>
    </source>
</evidence>
<evidence type="ECO:0000256" key="3">
    <source>
        <dbReference type="ARBA" id="ARBA00022448"/>
    </source>
</evidence>
<proteinExistence type="inferred from homology"/>
<feature type="transmembrane region" description="Helical" evidence="8">
    <location>
        <begin position="103"/>
        <end position="125"/>
    </location>
</feature>
<dbReference type="EMBL" id="SWFS01000409">
    <property type="protein sequence ID" value="KAA8905699.1"/>
    <property type="molecule type" value="Genomic_DNA"/>
</dbReference>
<keyword evidence="4 8" id="KW-0812">Transmembrane</keyword>
<dbReference type="InterPro" id="IPR020846">
    <property type="entry name" value="MFS_dom"/>
</dbReference>
<dbReference type="GO" id="GO:0022857">
    <property type="term" value="F:transmembrane transporter activity"/>
    <property type="evidence" value="ECO:0007669"/>
    <property type="project" value="InterPro"/>
</dbReference>
<accession>A0A642UWE1</accession>
<evidence type="ECO:0000256" key="2">
    <source>
        <dbReference type="ARBA" id="ARBA00008335"/>
    </source>
</evidence>
<dbReference type="Gene3D" id="1.20.1250.20">
    <property type="entry name" value="MFS general substrate transporter like domains"/>
    <property type="match status" value="2"/>
</dbReference>
<keyword evidence="5 8" id="KW-1133">Transmembrane helix</keyword>
<evidence type="ECO:0000256" key="5">
    <source>
        <dbReference type="ARBA" id="ARBA00022989"/>
    </source>
</evidence>
<feature type="transmembrane region" description="Helical" evidence="8">
    <location>
        <begin position="347"/>
        <end position="364"/>
    </location>
</feature>
<feature type="transmembrane region" description="Helical" evidence="8">
    <location>
        <begin position="316"/>
        <end position="335"/>
    </location>
</feature>
<dbReference type="AlphaFoldDB" id="A0A642UWE1"/>
<evidence type="ECO:0000313" key="11">
    <source>
        <dbReference type="Proteomes" id="UP000761534"/>
    </source>
</evidence>
<comment type="caution">
    <text evidence="10">The sequence shown here is derived from an EMBL/GenBank/DDBJ whole genome shotgun (WGS) entry which is preliminary data.</text>
</comment>
<evidence type="ECO:0000313" key="10">
    <source>
        <dbReference type="EMBL" id="KAA8905699.1"/>
    </source>
</evidence>
<dbReference type="GO" id="GO:0012505">
    <property type="term" value="C:endomembrane system"/>
    <property type="evidence" value="ECO:0007669"/>
    <property type="project" value="UniProtKB-SubCell"/>
</dbReference>
<feature type="domain" description="Major facilitator superfamily (MFS) profile" evidence="9">
    <location>
        <begin position="69"/>
        <end position="459"/>
    </location>
</feature>
<evidence type="ECO:0000256" key="7">
    <source>
        <dbReference type="SAM" id="MobiDB-lite"/>
    </source>
</evidence>
<feature type="transmembrane region" description="Helical" evidence="8">
    <location>
        <begin position="404"/>
        <end position="424"/>
    </location>
</feature>
<dbReference type="SUPFAM" id="SSF103473">
    <property type="entry name" value="MFS general substrate transporter"/>
    <property type="match status" value="1"/>
</dbReference>
<feature type="transmembrane region" description="Helical" evidence="8">
    <location>
        <begin position="436"/>
        <end position="455"/>
    </location>
</feature>
<evidence type="ECO:0000256" key="4">
    <source>
        <dbReference type="ARBA" id="ARBA00022692"/>
    </source>
</evidence>
<comment type="similarity">
    <text evidence="2">Belongs to the major facilitator superfamily.</text>
</comment>
<evidence type="ECO:0000259" key="9">
    <source>
        <dbReference type="PROSITE" id="PS50850"/>
    </source>
</evidence>
<evidence type="ECO:0000256" key="6">
    <source>
        <dbReference type="ARBA" id="ARBA00023136"/>
    </source>
</evidence>
<feature type="region of interest" description="Disordered" evidence="7">
    <location>
        <begin position="1"/>
        <end position="56"/>
    </location>
</feature>
<feature type="transmembrane region" description="Helical" evidence="8">
    <location>
        <begin position="193"/>
        <end position="213"/>
    </location>
</feature>
<dbReference type="PROSITE" id="PS50850">
    <property type="entry name" value="MFS"/>
    <property type="match status" value="1"/>
</dbReference>
<name>A0A642UWE1_9ASCO</name>
<feature type="transmembrane region" description="Helical" evidence="8">
    <location>
        <begin position="370"/>
        <end position="392"/>
    </location>
</feature>
<dbReference type="VEuPathDB" id="FungiDB:TRICI_005251"/>
<feature type="transmembrane region" description="Helical" evidence="8">
    <location>
        <begin position="225"/>
        <end position="242"/>
    </location>
</feature>
<dbReference type="InterPro" id="IPR011701">
    <property type="entry name" value="MFS"/>
</dbReference>
<feature type="transmembrane region" description="Helical" evidence="8">
    <location>
        <begin position="70"/>
        <end position="91"/>
    </location>
</feature>
<sequence length="462" mass="50785">MLEGTNGRRYLGLDDEPQGTRDPLLKDDNVVESYTRLESSPDTTSDEESLHAYDEKKESWNNPRENIAKLLITFFGFTLMGLTDAAIGALLPSLEEHYDIDDVQVSFALLVPVCGFLLSTVVCTWSHYKLGRGGVSILGICCQLSNYCVAMSNPPYWALLTFFAIGGLGSGLMNGSWNAWVGAFNDSHSVLGVLQGFYALGGILGPAIFTWLISHNMIWYTYYRMLALFAFILLIAAIVVFHKDGPTAYISKLEEDDEKGSQKENSSGSSATIEALKTREVWLLSLLLYSYQGTEMSLSDWVVTYMIRVRNGDPRYMGLISSCLWTGLTAGRIGLGFVTGRFKNHKRVVTVYLLCAIVSQLIFWGSSDLIMSAVSILFVGFFTGPIFPSAMILTTNILPKRLHVPGICASTGLSGVGSATFPVMIGALLDRLGAKVLQPVLCFFLFVLTGLWIALPSKRRIS</sequence>
<organism evidence="10 11">
    <name type="scientific">Trichomonascus ciferrii</name>
    <dbReference type="NCBI Taxonomy" id="44093"/>
    <lineage>
        <taxon>Eukaryota</taxon>
        <taxon>Fungi</taxon>
        <taxon>Dikarya</taxon>
        <taxon>Ascomycota</taxon>
        <taxon>Saccharomycotina</taxon>
        <taxon>Dipodascomycetes</taxon>
        <taxon>Dipodascales</taxon>
        <taxon>Trichomonascaceae</taxon>
        <taxon>Trichomonascus</taxon>
        <taxon>Trichomonascus ciferrii complex</taxon>
    </lineage>
</organism>
<dbReference type="InterPro" id="IPR036259">
    <property type="entry name" value="MFS_trans_sf"/>
</dbReference>
<dbReference type="PANTHER" id="PTHR23514">
    <property type="entry name" value="BYPASS OF STOP CODON PROTEIN 6"/>
    <property type="match status" value="1"/>
</dbReference>
<protein>
    <recommendedName>
        <fullName evidence="9">Major facilitator superfamily (MFS) profile domain-containing protein</fullName>
    </recommendedName>
</protein>
<dbReference type="OrthoDB" id="413079at2759"/>
<reference evidence="10" key="1">
    <citation type="journal article" date="2019" name="G3 (Bethesda)">
        <title>Genome Assemblies of Two Rare Opportunistic Yeast Pathogens: Diutina rugosa (syn. Candida rugosa) and Trichomonascus ciferrii (syn. Candida ciferrii).</title>
        <authorList>
            <person name="Mixao V."/>
            <person name="Saus E."/>
            <person name="Hansen A.P."/>
            <person name="Lass-Florl C."/>
            <person name="Gabaldon T."/>
        </authorList>
    </citation>
    <scope>NUCLEOTIDE SEQUENCE</scope>
    <source>
        <strain evidence="10">CBS 4856</strain>
    </source>
</reference>
<dbReference type="Pfam" id="PF07690">
    <property type="entry name" value="MFS_1"/>
    <property type="match status" value="1"/>
</dbReference>
<comment type="subcellular location">
    <subcellularLocation>
        <location evidence="1">Endomembrane system</location>
        <topology evidence="1">Multi-pass membrane protein</topology>
    </subcellularLocation>
</comment>
<dbReference type="FunFam" id="1.20.1250.20:FF:000286">
    <property type="entry name" value="MFS efflux transporter"/>
    <property type="match status" value="1"/>
</dbReference>
<dbReference type="InterPro" id="IPR051788">
    <property type="entry name" value="MFS_Transporter"/>
</dbReference>
<keyword evidence="3" id="KW-0813">Transport</keyword>
<gene>
    <name evidence="10" type="ORF">TRICI_005251</name>
</gene>
<keyword evidence="6 8" id="KW-0472">Membrane</keyword>
<feature type="transmembrane region" description="Helical" evidence="8">
    <location>
        <begin position="156"/>
        <end position="173"/>
    </location>
</feature>
<dbReference type="GO" id="GO:0016020">
    <property type="term" value="C:membrane"/>
    <property type="evidence" value="ECO:0007669"/>
    <property type="project" value="TreeGrafter"/>
</dbReference>
<dbReference type="PANTHER" id="PTHR23514:SF3">
    <property type="entry name" value="BYPASS OF STOP CODON PROTEIN 6"/>
    <property type="match status" value="1"/>
</dbReference>
<dbReference type="Proteomes" id="UP000761534">
    <property type="component" value="Unassembled WGS sequence"/>
</dbReference>
<evidence type="ECO:0000256" key="1">
    <source>
        <dbReference type="ARBA" id="ARBA00004127"/>
    </source>
</evidence>
<keyword evidence="11" id="KW-1185">Reference proteome</keyword>